<dbReference type="InterPro" id="IPR050765">
    <property type="entry name" value="Riboflavin_Biosynth_HTPR"/>
</dbReference>
<keyword evidence="1" id="KW-0812">Transmembrane</keyword>
<evidence type="ECO:0000256" key="1">
    <source>
        <dbReference type="SAM" id="Phobius"/>
    </source>
</evidence>
<name>A0A1G8GGZ4_9PSED</name>
<dbReference type="Pfam" id="PF01872">
    <property type="entry name" value="RibD_C"/>
    <property type="match status" value="1"/>
</dbReference>
<keyword evidence="1" id="KW-0472">Membrane</keyword>
<evidence type="ECO:0000313" key="4">
    <source>
        <dbReference type="Proteomes" id="UP000199636"/>
    </source>
</evidence>
<feature type="transmembrane region" description="Helical" evidence="1">
    <location>
        <begin position="107"/>
        <end position="125"/>
    </location>
</feature>
<dbReference type="OrthoDB" id="9782335at2"/>
<dbReference type="RefSeq" id="WP_090262682.1">
    <property type="nucleotide sequence ID" value="NZ_FNDS01000004.1"/>
</dbReference>
<keyword evidence="1" id="KW-1133">Transmembrane helix</keyword>
<keyword evidence="4" id="KW-1185">Reference proteome</keyword>
<dbReference type="AlphaFoldDB" id="A0A1G8GGZ4"/>
<evidence type="ECO:0000259" key="2">
    <source>
        <dbReference type="Pfam" id="PF01872"/>
    </source>
</evidence>
<dbReference type="SUPFAM" id="SSF53597">
    <property type="entry name" value="Dihydrofolate reductase-like"/>
    <property type="match status" value="1"/>
</dbReference>
<gene>
    <name evidence="3" type="ORF">SAMN05216272_104261</name>
</gene>
<sequence length="178" mass="19471">MPVTLIYYVTASLDGYIARPDGSIDWLLPFVDDHGYNNYYASIDGLLMGRATYQQCLDEGDWPYPDKPTIVLTRANHLPRAAPQVEQLHCSPADALKRLQAQGCQRIWLVGGGSLAGNCLAAGLLDEVVISIIPLLLGAGIPLFGIGIERPLHLLEMRSFPSGIVQMHYQVLKETASP</sequence>
<dbReference type="EMBL" id="FNDS01000004">
    <property type="protein sequence ID" value="SDH93689.1"/>
    <property type="molecule type" value="Genomic_DNA"/>
</dbReference>
<reference evidence="4" key="1">
    <citation type="submission" date="2016-10" db="EMBL/GenBank/DDBJ databases">
        <authorList>
            <person name="Varghese N."/>
            <person name="Submissions S."/>
        </authorList>
    </citation>
    <scope>NUCLEOTIDE SEQUENCE [LARGE SCALE GENOMIC DNA]</scope>
    <source>
        <strain evidence="4">CCM 7469</strain>
    </source>
</reference>
<feature type="transmembrane region" description="Helical" evidence="1">
    <location>
        <begin position="131"/>
        <end position="148"/>
    </location>
</feature>
<feature type="domain" description="Bacterial bifunctional deaminase-reductase C-terminal" evidence="2">
    <location>
        <begin position="4"/>
        <end position="164"/>
    </location>
</feature>
<dbReference type="PANTHER" id="PTHR38011:SF11">
    <property type="entry name" value="2,5-DIAMINO-6-RIBOSYLAMINO-4(3H)-PYRIMIDINONE 5'-PHOSPHATE REDUCTASE"/>
    <property type="match status" value="1"/>
</dbReference>
<dbReference type="GO" id="GO:0009231">
    <property type="term" value="P:riboflavin biosynthetic process"/>
    <property type="evidence" value="ECO:0007669"/>
    <property type="project" value="InterPro"/>
</dbReference>
<dbReference type="InterPro" id="IPR002734">
    <property type="entry name" value="RibDG_C"/>
</dbReference>
<dbReference type="PANTHER" id="PTHR38011">
    <property type="entry name" value="DIHYDROFOLATE REDUCTASE FAMILY PROTEIN (AFU_ORTHOLOGUE AFUA_8G06820)"/>
    <property type="match status" value="1"/>
</dbReference>
<evidence type="ECO:0000313" key="3">
    <source>
        <dbReference type="EMBL" id="SDH93689.1"/>
    </source>
</evidence>
<dbReference type="Proteomes" id="UP000199636">
    <property type="component" value="Unassembled WGS sequence"/>
</dbReference>
<proteinExistence type="predicted"/>
<dbReference type="GO" id="GO:0008703">
    <property type="term" value="F:5-amino-6-(5-phosphoribosylamino)uracil reductase activity"/>
    <property type="evidence" value="ECO:0007669"/>
    <property type="project" value="InterPro"/>
</dbReference>
<dbReference type="STRING" id="428992.SAMN05216272_104261"/>
<organism evidence="3 4">
    <name type="scientific">Pseudomonas panipatensis</name>
    <dbReference type="NCBI Taxonomy" id="428992"/>
    <lineage>
        <taxon>Bacteria</taxon>
        <taxon>Pseudomonadati</taxon>
        <taxon>Pseudomonadota</taxon>
        <taxon>Gammaproteobacteria</taxon>
        <taxon>Pseudomonadales</taxon>
        <taxon>Pseudomonadaceae</taxon>
        <taxon>Pseudomonas</taxon>
    </lineage>
</organism>
<dbReference type="Gene3D" id="3.40.430.10">
    <property type="entry name" value="Dihydrofolate Reductase, subunit A"/>
    <property type="match status" value="1"/>
</dbReference>
<dbReference type="InterPro" id="IPR024072">
    <property type="entry name" value="DHFR-like_dom_sf"/>
</dbReference>
<accession>A0A1G8GGZ4</accession>
<protein>
    <submittedName>
        <fullName evidence="3">Dihydrofolate reductase</fullName>
    </submittedName>
</protein>